<name>A0ABP5GFP3_9MICO</name>
<comment type="caution">
    <text evidence="2">The sequence shown here is derived from an EMBL/GenBank/DDBJ whole genome shotgun (WGS) entry which is preliminary data.</text>
</comment>
<gene>
    <name evidence="2" type="ORF">GCM10009819_32640</name>
</gene>
<feature type="transmembrane region" description="Helical" evidence="1">
    <location>
        <begin position="287"/>
        <end position="308"/>
    </location>
</feature>
<keyword evidence="1" id="KW-1133">Transmembrane helix</keyword>
<proteinExistence type="predicted"/>
<feature type="transmembrane region" description="Helical" evidence="1">
    <location>
        <begin position="118"/>
        <end position="146"/>
    </location>
</feature>
<feature type="transmembrane region" description="Helical" evidence="1">
    <location>
        <begin position="90"/>
        <end position="112"/>
    </location>
</feature>
<feature type="transmembrane region" description="Helical" evidence="1">
    <location>
        <begin position="217"/>
        <end position="238"/>
    </location>
</feature>
<protein>
    <submittedName>
        <fullName evidence="2">Permease prefix domain 1-containing protein</fullName>
    </submittedName>
</protein>
<reference evidence="3" key="1">
    <citation type="journal article" date="2019" name="Int. J. Syst. Evol. Microbiol.">
        <title>The Global Catalogue of Microorganisms (GCM) 10K type strain sequencing project: providing services to taxonomists for standard genome sequencing and annotation.</title>
        <authorList>
            <consortium name="The Broad Institute Genomics Platform"/>
            <consortium name="The Broad Institute Genome Sequencing Center for Infectious Disease"/>
            <person name="Wu L."/>
            <person name="Ma J."/>
        </authorList>
    </citation>
    <scope>NUCLEOTIDE SEQUENCE [LARGE SCALE GENOMIC DNA]</scope>
    <source>
        <strain evidence="3">JCM 15672</strain>
    </source>
</reference>
<dbReference type="EMBL" id="BAAAPW010000006">
    <property type="protein sequence ID" value="GAA2043476.1"/>
    <property type="molecule type" value="Genomic_DNA"/>
</dbReference>
<dbReference type="Proteomes" id="UP001501196">
    <property type="component" value="Unassembled WGS sequence"/>
</dbReference>
<dbReference type="RefSeq" id="WP_344377201.1">
    <property type="nucleotide sequence ID" value="NZ_BAAAPW010000006.1"/>
</dbReference>
<keyword evidence="1" id="KW-0472">Membrane</keyword>
<dbReference type="Pfam" id="PF22564">
    <property type="entry name" value="HAAS"/>
    <property type="match status" value="1"/>
</dbReference>
<feature type="transmembrane region" description="Helical" evidence="1">
    <location>
        <begin position="245"/>
        <end position="267"/>
    </location>
</feature>
<keyword evidence="1" id="KW-0812">Transmembrane</keyword>
<evidence type="ECO:0000313" key="2">
    <source>
        <dbReference type="EMBL" id="GAA2043476.1"/>
    </source>
</evidence>
<evidence type="ECO:0000256" key="1">
    <source>
        <dbReference type="SAM" id="Phobius"/>
    </source>
</evidence>
<sequence>MTTTTPTLTDRYVWAAARTLPEAQREEFARELRERIGDEVDARRGAGAATTDAERAALVELGDPAALAATYVDRPLQLIGPRYYLTWKRLVTTLFAVVLPIALVAIVLAQVLGGADVAQVFASVLGTAIPLAIQLAFWPTLVFALIERSPRSTPAPTWTPDHLPQVRDQARAGRLGDLIASVVFLSIFAGLIVWQQTASPFVDEAGEPIPFLNPDLWSFWIPWFLVLLALEVLFAAAIYAWGWNWWLVVANLLLNLAFAVPALWLFATGRLVNPEYLAEIGWPWGDAGGTVTAIIVVVFVAVTVWDVIDGVVKTVKGRGGSALAIGRI</sequence>
<accession>A0ABP5GFP3</accession>
<feature type="transmembrane region" description="Helical" evidence="1">
    <location>
        <begin position="175"/>
        <end position="197"/>
    </location>
</feature>
<organism evidence="2 3">
    <name type="scientific">Agromyces tropicus</name>
    <dbReference type="NCBI Taxonomy" id="555371"/>
    <lineage>
        <taxon>Bacteria</taxon>
        <taxon>Bacillati</taxon>
        <taxon>Actinomycetota</taxon>
        <taxon>Actinomycetes</taxon>
        <taxon>Micrococcales</taxon>
        <taxon>Microbacteriaceae</taxon>
        <taxon>Agromyces</taxon>
    </lineage>
</organism>
<evidence type="ECO:0000313" key="3">
    <source>
        <dbReference type="Proteomes" id="UP001501196"/>
    </source>
</evidence>
<keyword evidence="3" id="KW-1185">Reference proteome</keyword>